<dbReference type="InterPro" id="IPR016024">
    <property type="entry name" value="ARM-type_fold"/>
</dbReference>
<proteinExistence type="predicted"/>
<organism evidence="1 2">
    <name type="scientific">Roseiconus nitratireducens</name>
    <dbReference type="NCBI Taxonomy" id="2605748"/>
    <lineage>
        <taxon>Bacteria</taxon>
        <taxon>Pseudomonadati</taxon>
        <taxon>Planctomycetota</taxon>
        <taxon>Planctomycetia</taxon>
        <taxon>Pirellulales</taxon>
        <taxon>Pirellulaceae</taxon>
        <taxon>Roseiconus</taxon>
    </lineage>
</organism>
<sequence length="528" mass="58516">MAACLLTAGRLDAYTPDDPVVIQMVDRGLRFLEQQKIQNPGETVLCAYAHFKVEHDESNEVVKRGIAEAKMFAATVESNPTHKVNYEAAVSVLLLCEISPDRFRSELATFQRYFEGHQMPHGGWGYHGEQEGDVSQTQYAILATWTLDRAGFKLQYNNIVRTIEWLLMVQDKDGPWPYKGEIPTRGALIDQQRTDHSMALAGGSSVLIAGDALGAWGNTTLDVDPGIVGLPKAVKLYKEDPNASQRKQVKVPKDRMLKAVKYMDQWRANTPLKYGGSLEFWFYLIYTLERYESFLEIAEGSAVNASPAWYNDTVSELKKLQDNDGGWSANSYTSPAVSTAFAVLFLIRSTQKALGTGASATTIGGQGFGADVSKSQLVGGKATTQAPAKAVTDMLALLESDDADKLDGKALAENATLPTDPVARSAQLDRLERLVRGSKSWQARRVSAKLLGMSDDLRVVPALIFALSDPDDSVRQYARDGLRFISRKFEGFGMPDEPDNTELRKAQREWRQWYKTMRPGYVFLDGDS</sequence>
<dbReference type="Proteomes" id="UP000324479">
    <property type="component" value="Unassembled WGS sequence"/>
</dbReference>
<dbReference type="Gene3D" id="1.50.10.20">
    <property type="match status" value="1"/>
</dbReference>
<dbReference type="Gene3D" id="1.25.10.10">
    <property type="entry name" value="Leucine-rich Repeat Variant"/>
    <property type="match status" value="1"/>
</dbReference>
<evidence type="ECO:0000313" key="2">
    <source>
        <dbReference type="Proteomes" id="UP000324479"/>
    </source>
</evidence>
<dbReference type="AlphaFoldDB" id="A0A5M6D0I3"/>
<comment type="caution">
    <text evidence="1">The sequence shown here is derived from an EMBL/GenBank/DDBJ whole genome shotgun (WGS) entry which is preliminary data.</text>
</comment>
<dbReference type="InterPro" id="IPR011989">
    <property type="entry name" value="ARM-like"/>
</dbReference>
<dbReference type="EMBL" id="VWOX01000011">
    <property type="protein sequence ID" value="KAA5540997.1"/>
    <property type="molecule type" value="Genomic_DNA"/>
</dbReference>
<dbReference type="RefSeq" id="WP_161604626.1">
    <property type="nucleotide sequence ID" value="NZ_VWOX01000011.1"/>
</dbReference>
<gene>
    <name evidence="1" type="ORF">FYK55_19040</name>
</gene>
<accession>A0A5M6D0I3</accession>
<protein>
    <submittedName>
        <fullName evidence="1">Uncharacterized protein</fullName>
    </submittedName>
</protein>
<dbReference type="InterPro" id="IPR008930">
    <property type="entry name" value="Terpenoid_cyclase/PrenylTrfase"/>
</dbReference>
<dbReference type="SUPFAM" id="SSF48371">
    <property type="entry name" value="ARM repeat"/>
    <property type="match status" value="1"/>
</dbReference>
<name>A0A5M6D0I3_9BACT</name>
<dbReference type="SUPFAM" id="SSF48239">
    <property type="entry name" value="Terpenoid cyclases/Protein prenyltransferases"/>
    <property type="match status" value="1"/>
</dbReference>
<evidence type="ECO:0000313" key="1">
    <source>
        <dbReference type="EMBL" id="KAA5540997.1"/>
    </source>
</evidence>
<keyword evidence="2" id="KW-1185">Reference proteome</keyword>
<reference evidence="1 2" key="1">
    <citation type="submission" date="2019-08" db="EMBL/GenBank/DDBJ databases">
        <authorList>
            <person name="Dhanesh K."/>
            <person name="Kumar G."/>
            <person name="Sasikala C."/>
            <person name="Venkata Ramana C."/>
        </authorList>
    </citation>
    <scope>NUCLEOTIDE SEQUENCE [LARGE SCALE GENOMIC DNA]</scope>
    <source>
        <strain evidence="1 2">JC645</strain>
    </source>
</reference>